<dbReference type="InterPro" id="IPR024713">
    <property type="entry name" value="Fructosamine_deglycase_FrlB"/>
</dbReference>
<organism evidence="2 3">
    <name type="scientific">Massilicoli timonensis</name>
    <dbReference type="NCBI Taxonomy" id="2015901"/>
    <lineage>
        <taxon>Bacteria</taxon>
        <taxon>Bacillati</taxon>
        <taxon>Bacillota</taxon>
        <taxon>Erysipelotrichia</taxon>
        <taxon>Erysipelotrichales</taxon>
        <taxon>Erysipelotrichaceae</taxon>
        <taxon>Massilicoli</taxon>
    </lineage>
</organism>
<dbReference type="InterPro" id="IPR046348">
    <property type="entry name" value="SIS_dom_sf"/>
</dbReference>
<dbReference type="EMBL" id="JANGCH010000009">
    <property type="protein sequence ID" value="MCQ5122088.1"/>
    <property type="molecule type" value="Genomic_DNA"/>
</dbReference>
<dbReference type="Gene3D" id="3.40.50.10490">
    <property type="entry name" value="Glucose-6-phosphate isomerase like protein, domain 1"/>
    <property type="match status" value="2"/>
</dbReference>
<accession>A0ABT1SLK4</accession>
<dbReference type="Pfam" id="PF01380">
    <property type="entry name" value="SIS"/>
    <property type="match status" value="1"/>
</dbReference>
<dbReference type="InterPro" id="IPR035488">
    <property type="entry name" value="FrlB_SIS"/>
</dbReference>
<dbReference type="SUPFAM" id="SSF53697">
    <property type="entry name" value="SIS domain"/>
    <property type="match status" value="1"/>
</dbReference>
<evidence type="ECO:0000313" key="2">
    <source>
        <dbReference type="EMBL" id="MCQ5122088.1"/>
    </source>
</evidence>
<feature type="domain" description="SIS" evidence="1">
    <location>
        <begin position="29"/>
        <end position="160"/>
    </location>
</feature>
<evidence type="ECO:0000313" key="3">
    <source>
        <dbReference type="Proteomes" id="UP001524435"/>
    </source>
</evidence>
<dbReference type="PROSITE" id="PS51464">
    <property type="entry name" value="SIS"/>
    <property type="match status" value="1"/>
</dbReference>
<gene>
    <name evidence="2" type="ORF">NE663_07435</name>
</gene>
<reference evidence="2 3" key="1">
    <citation type="submission" date="2022-06" db="EMBL/GenBank/DDBJ databases">
        <title>Isolation of gut microbiota from human fecal samples.</title>
        <authorList>
            <person name="Pamer E.G."/>
            <person name="Barat B."/>
            <person name="Waligurski E."/>
            <person name="Medina S."/>
            <person name="Paddock L."/>
            <person name="Mostad J."/>
        </authorList>
    </citation>
    <scope>NUCLEOTIDE SEQUENCE [LARGE SCALE GENOMIC DNA]</scope>
    <source>
        <strain evidence="2 3">DFI.6.1</strain>
    </source>
</reference>
<dbReference type="RefSeq" id="WP_219718844.1">
    <property type="nucleotide sequence ID" value="NZ_CALVCM010000011.1"/>
</dbReference>
<proteinExistence type="predicted"/>
<comment type="caution">
    <text evidence="2">The sequence shown here is derived from an EMBL/GenBank/DDBJ whole genome shotgun (WGS) entry which is preliminary data.</text>
</comment>
<dbReference type="PIRSF" id="PIRSF009290">
    <property type="entry name" value="FrlB"/>
    <property type="match status" value="1"/>
</dbReference>
<keyword evidence="3" id="KW-1185">Reference proteome</keyword>
<dbReference type="PANTHER" id="PTHR10937">
    <property type="entry name" value="GLUCOSAMINE--FRUCTOSE-6-PHOSPHATE AMINOTRANSFERASE, ISOMERIZING"/>
    <property type="match status" value="1"/>
</dbReference>
<dbReference type="Proteomes" id="UP001524435">
    <property type="component" value="Unassembled WGS sequence"/>
</dbReference>
<sequence length="335" mass="38153">MKEMVNFDEQNFLKIGASIYEKRSMIEHIAEVICKEDFTNLFFTSSGGSQAMMDPFWDMVNEMSDIPVYRMISAEYLACGHNQVKEGTVAFLASKSGDTKETMAAAKVLKEKGVRLVSVIGKSDSPLEKISDYSVVYGDGRPQELILYLLIGKLLHIEGYFDAYPQFADELKHLPQVLCDVRIAVDEKAKQYAQDYHKEPYNIWIGSGNCWPVCYAFAMCVLEESQWIRTKSVSSPEFFHGTLELVEKGVCCTLVVTEGKTRELDLRVKRFLETHTDKFTCFDTADYPFAGISDAFRGILSPVVMNAILQRISKNMEAVTEHSLDIRRYYRVESY</sequence>
<name>A0ABT1SLK4_9FIRM</name>
<dbReference type="CDD" id="cd05710">
    <property type="entry name" value="SIS_1"/>
    <property type="match status" value="1"/>
</dbReference>
<dbReference type="PANTHER" id="PTHR10937:SF14">
    <property type="entry name" value="FRUCTOSELYSINE 6-PHOSPHATE DEGLYCASE"/>
    <property type="match status" value="1"/>
</dbReference>
<dbReference type="InterPro" id="IPR001347">
    <property type="entry name" value="SIS_dom"/>
</dbReference>
<protein>
    <submittedName>
        <fullName evidence="2">SIS domain-containing protein</fullName>
    </submittedName>
</protein>
<evidence type="ECO:0000259" key="1">
    <source>
        <dbReference type="PROSITE" id="PS51464"/>
    </source>
</evidence>